<dbReference type="eggNOG" id="COG5295">
    <property type="taxonomic scope" value="Bacteria"/>
</dbReference>
<keyword evidence="2" id="KW-0732">Signal</keyword>
<name>A0A066WVL1_9FLAO</name>
<evidence type="ECO:0000256" key="2">
    <source>
        <dbReference type="SAM" id="SignalP"/>
    </source>
</evidence>
<comment type="caution">
    <text evidence="3">The sequence shown here is derived from an EMBL/GenBank/DDBJ whole genome shotgun (WGS) entry which is preliminary data.</text>
</comment>
<protein>
    <submittedName>
        <fullName evidence="3">Uncharacterized protein</fullName>
    </submittedName>
</protein>
<evidence type="ECO:0000256" key="1">
    <source>
        <dbReference type="SAM" id="Coils"/>
    </source>
</evidence>
<feature type="chain" id="PRO_5001629511" evidence="2">
    <location>
        <begin position="21"/>
        <end position="235"/>
    </location>
</feature>
<dbReference type="Proteomes" id="UP000027064">
    <property type="component" value="Unassembled WGS sequence"/>
</dbReference>
<evidence type="ECO:0000313" key="4">
    <source>
        <dbReference type="Proteomes" id="UP000027064"/>
    </source>
</evidence>
<dbReference type="OrthoDB" id="9808753at2"/>
<dbReference type="RefSeq" id="WP_051627564.1">
    <property type="nucleotide sequence ID" value="NZ_JNCA01000020.1"/>
</dbReference>
<gene>
    <name evidence="3" type="ORF">FEM21_22190</name>
</gene>
<sequence>MKKKVFVLFFLLWADSLIFAQNDLSSTHDVTLGVQGYIGNALMFQGWGENHFIRNESIDNTANGRSRLRMYLTDDWAYDQGFEILAKRYDGPLRTLLYIPGDGSQTNFFSGASFGGNVGIGTINPTSKLTVAGNIASREVKVTVDAGADFVFEKDYDLPSLESVDKFIKENKHLPEIASAEEMKKDGINLSEMNIKLLQKIEEMTLYMIEMKKENKLLKSTQKLLEERIQKIENR</sequence>
<organism evidence="3 4">
    <name type="scientific">Flavobacterium seoulense</name>
    <dbReference type="NCBI Taxonomy" id="1492738"/>
    <lineage>
        <taxon>Bacteria</taxon>
        <taxon>Pseudomonadati</taxon>
        <taxon>Bacteroidota</taxon>
        <taxon>Flavobacteriia</taxon>
        <taxon>Flavobacteriales</taxon>
        <taxon>Flavobacteriaceae</taxon>
        <taxon>Flavobacterium</taxon>
    </lineage>
</organism>
<dbReference type="EMBL" id="JNCA01000020">
    <property type="protein sequence ID" value="KDN54705.1"/>
    <property type="molecule type" value="Genomic_DNA"/>
</dbReference>
<dbReference type="STRING" id="1492738.FEM21_22190"/>
<feature type="signal peptide" evidence="2">
    <location>
        <begin position="1"/>
        <end position="20"/>
    </location>
</feature>
<reference evidence="3 4" key="1">
    <citation type="submission" date="2014-05" db="EMBL/GenBank/DDBJ databases">
        <title>Genome Sequence of Flavobacterium sp. EM1321.</title>
        <authorList>
            <person name="Shin S.-K."/>
            <person name="Yi H."/>
        </authorList>
    </citation>
    <scope>NUCLEOTIDE SEQUENCE [LARGE SCALE GENOMIC DNA]</scope>
    <source>
        <strain evidence="3 4">EM1321</strain>
    </source>
</reference>
<keyword evidence="4" id="KW-1185">Reference proteome</keyword>
<proteinExistence type="predicted"/>
<dbReference type="PATRIC" id="fig|1492738.3.peg.2207"/>
<evidence type="ECO:0000313" key="3">
    <source>
        <dbReference type="EMBL" id="KDN54705.1"/>
    </source>
</evidence>
<feature type="coiled-coil region" evidence="1">
    <location>
        <begin position="208"/>
        <end position="235"/>
    </location>
</feature>
<dbReference type="AlphaFoldDB" id="A0A066WVL1"/>
<accession>A0A066WVL1</accession>
<keyword evidence="1" id="KW-0175">Coiled coil</keyword>